<dbReference type="RefSeq" id="WP_094457372.1">
    <property type="nucleotide sequence ID" value="NZ_NOXU01000031.1"/>
</dbReference>
<protein>
    <submittedName>
        <fullName evidence="5">GntR family transcriptional regulator</fullName>
    </submittedName>
</protein>
<keyword evidence="6" id="KW-1185">Reference proteome</keyword>
<dbReference type="CDD" id="cd07377">
    <property type="entry name" value="WHTH_GntR"/>
    <property type="match status" value="1"/>
</dbReference>
<dbReference type="SUPFAM" id="SSF64288">
    <property type="entry name" value="Chorismate lyase-like"/>
    <property type="match status" value="1"/>
</dbReference>
<dbReference type="InterPro" id="IPR028978">
    <property type="entry name" value="Chorismate_lyase_/UTRA_dom_sf"/>
</dbReference>
<dbReference type="SMART" id="SM00866">
    <property type="entry name" value="UTRA"/>
    <property type="match status" value="1"/>
</dbReference>
<dbReference type="Pfam" id="PF07702">
    <property type="entry name" value="UTRA"/>
    <property type="match status" value="1"/>
</dbReference>
<dbReference type="OrthoDB" id="7173258at2"/>
<keyword evidence="3" id="KW-0804">Transcription</keyword>
<dbReference type="PANTHER" id="PTHR44846:SF1">
    <property type="entry name" value="MANNOSYL-D-GLYCERATE TRANSPORT_METABOLISM SYSTEM REPRESSOR MNGR-RELATED"/>
    <property type="match status" value="1"/>
</dbReference>
<evidence type="ECO:0000313" key="5">
    <source>
        <dbReference type="EMBL" id="OYQ32330.1"/>
    </source>
</evidence>
<comment type="caution">
    <text evidence="5">The sequence shown here is derived from an EMBL/GenBank/DDBJ whole genome shotgun (WGS) entry which is preliminary data.</text>
</comment>
<dbReference type="PROSITE" id="PS50949">
    <property type="entry name" value="HTH_GNTR"/>
    <property type="match status" value="1"/>
</dbReference>
<dbReference type="SMART" id="SM00345">
    <property type="entry name" value="HTH_GNTR"/>
    <property type="match status" value="1"/>
</dbReference>
<evidence type="ECO:0000256" key="3">
    <source>
        <dbReference type="ARBA" id="ARBA00023163"/>
    </source>
</evidence>
<dbReference type="PRINTS" id="PR00035">
    <property type="entry name" value="HTHGNTR"/>
</dbReference>
<evidence type="ECO:0000256" key="2">
    <source>
        <dbReference type="ARBA" id="ARBA00023125"/>
    </source>
</evidence>
<dbReference type="EMBL" id="NOXU01000031">
    <property type="protein sequence ID" value="OYQ32330.1"/>
    <property type="molecule type" value="Genomic_DNA"/>
</dbReference>
<evidence type="ECO:0000313" key="6">
    <source>
        <dbReference type="Proteomes" id="UP000216998"/>
    </source>
</evidence>
<organism evidence="5 6">
    <name type="scientific">Niveispirillum lacus</name>
    <dbReference type="NCBI Taxonomy" id="1981099"/>
    <lineage>
        <taxon>Bacteria</taxon>
        <taxon>Pseudomonadati</taxon>
        <taxon>Pseudomonadota</taxon>
        <taxon>Alphaproteobacteria</taxon>
        <taxon>Rhodospirillales</taxon>
        <taxon>Azospirillaceae</taxon>
        <taxon>Niveispirillum</taxon>
    </lineage>
</organism>
<dbReference type="GO" id="GO:0045892">
    <property type="term" value="P:negative regulation of DNA-templated transcription"/>
    <property type="evidence" value="ECO:0007669"/>
    <property type="project" value="TreeGrafter"/>
</dbReference>
<dbReference type="InterPro" id="IPR036390">
    <property type="entry name" value="WH_DNA-bd_sf"/>
</dbReference>
<feature type="domain" description="HTH gntR-type" evidence="4">
    <location>
        <begin position="19"/>
        <end position="87"/>
    </location>
</feature>
<dbReference type="Gene3D" id="1.10.10.10">
    <property type="entry name" value="Winged helix-like DNA-binding domain superfamily/Winged helix DNA-binding domain"/>
    <property type="match status" value="1"/>
</dbReference>
<name>A0A255YV81_9PROT</name>
<keyword evidence="1" id="KW-0805">Transcription regulation</keyword>
<dbReference type="AlphaFoldDB" id="A0A255YV81"/>
<dbReference type="SUPFAM" id="SSF46785">
    <property type="entry name" value="Winged helix' DNA-binding domain"/>
    <property type="match status" value="1"/>
</dbReference>
<dbReference type="Proteomes" id="UP000216998">
    <property type="component" value="Unassembled WGS sequence"/>
</dbReference>
<evidence type="ECO:0000259" key="4">
    <source>
        <dbReference type="PROSITE" id="PS50949"/>
    </source>
</evidence>
<dbReference type="Gene3D" id="3.40.1410.10">
    <property type="entry name" value="Chorismate lyase-like"/>
    <property type="match status" value="1"/>
</dbReference>
<dbReference type="InterPro" id="IPR050679">
    <property type="entry name" value="Bact_HTH_transcr_reg"/>
</dbReference>
<keyword evidence="2" id="KW-0238">DNA-binding</keyword>
<dbReference type="InterPro" id="IPR036388">
    <property type="entry name" value="WH-like_DNA-bd_sf"/>
</dbReference>
<reference evidence="5 6" key="1">
    <citation type="submission" date="2017-07" db="EMBL/GenBank/DDBJ databases">
        <title>Niveispirillum cyanobacteriorum sp. nov., isolated from cyanobacterial aggregates in a eutrophic lake.</title>
        <authorList>
            <person name="Cai H."/>
        </authorList>
    </citation>
    <scope>NUCLEOTIDE SEQUENCE [LARGE SCALE GENOMIC DNA]</scope>
    <source>
        <strain evidence="6">TH1-14</strain>
    </source>
</reference>
<accession>A0A255YV81</accession>
<dbReference type="InterPro" id="IPR011663">
    <property type="entry name" value="UTRA"/>
</dbReference>
<dbReference type="InterPro" id="IPR000524">
    <property type="entry name" value="Tscrpt_reg_HTH_GntR"/>
</dbReference>
<gene>
    <name evidence="5" type="ORF">CHU95_16120</name>
</gene>
<dbReference type="GO" id="GO:0003677">
    <property type="term" value="F:DNA binding"/>
    <property type="evidence" value="ECO:0007669"/>
    <property type="project" value="UniProtKB-KW"/>
</dbReference>
<proteinExistence type="predicted"/>
<dbReference type="GO" id="GO:0003700">
    <property type="term" value="F:DNA-binding transcription factor activity"/>
    <property type="evidence" value="ECO:0007669"/>
    <property type="project" value="InterPro"/>
</dbReference>
<dbReference type="PANTHER" id="PTHR44846">
    <property type="entry name" value="MANNOSYL-D-GLYCERATE TRANSPORT/METABOLISM SYSTEM REPRESSOR MNGR-RELATED"/>
    <property type="match status" value="1"/>
</dbReference>
<dbReference type="Pfam" id="PF00392">
    <property type="entry name" value="GntR"/>
    <property type="match status" value="1"/>
</dbReference>
<sequence>MSVTEPLFDSAALSADSPLPLYMQLARHLKRLISDGTLAVEDALPAERDLAEGFAVSRVTVRKAVQALVDEGLLHQRPRAGTFVAKAPHVEQPLSALTGFSEDMRSRGLEPSSRWLSRTVASASPEEAMVLGLALGEKVSRLWRLRLADEAPMAIELSVVPARILPDPLLVTGSLYDVLRGLGYPPYRALQRLSAGLLTTDQASILQVPEGTPALFIERRSFLENGRPLEFVRSQYRGDAYDFIVELNLTTPTTP</sequence>
<evidence type="ECO:0000256" key="1">
    <source>
        <dbReference type="ARBA" id="ARBA00023015"/>
    </source>
</evidence>